<organism evidence="1 2">
    <name type="scientific">Gymnopus androsaceus JB14</name>
    <dbReference type="NCBI Taxonomy" id="1447944"/>
    <lineage>
        <taxon>Eukaryota</taxon>
        <taxon>Fungi</taxon>
        <taxon>Dikarya</taxon>
        <taxon>Basidiomycota</taxon>
        <taxon>Agaricomycotina</taxon>
        <taxon>Agaricomycetes</taxon>
        <taxon>Agaricomycetidae</taxon>
        <taxon>Agaricales</taxon>
        <taxon>Marasmiineae</taxon>
        <taxon>Omphalotaceae</taxon>
        <taxon>Gymnopus</taxon>
    </lineage>
</organism>
<sequence length="263" mass="29308">MSTSSIVDYHDVLTEKCMGCASLENDELTDDEEGEEETCGPVATLADLDPAHFAQVLANVMGPVLEEGEIWEPPSPRSRVQPYTKFPHPAQKQLGIDRKTKRLIRGIKREASKQIREAIKHENTVVIPGFLFEVAVGQNQYARLCMLDSRKKPSSTTEWLDGKHAWRAVSQDVYDLVVHIPDAIKEESKTIFTDLLVDYGNSINLLPTTTADHFHRNNPNSYEFREGEVSGVKHFVKCWHAIGHTTSEPVISGDSAIAAILTA</sequence>
<proteinExistence type="predicted"/>
<dbReference type="Proteomes" id="UP000799118">
    <property type="component" value="Unassembled WGS sequence"/>
</dbReference>
<accession>A0A6A4GM32</accession>
<reference evidence="1" key="1">
    <citation type="journal article" date="2019" name="Environ. Microbiol.">
        <title>Fungal ecological strategies reflected in gene transcription - a case study of two litter decomposers.</title>
        <authorList>
            <person name="Barbi F."/>
            <person name="Kohler A."/>
            <person name="Barry K."/>
            <person name="Baskaran P."/>
            <person name="Daum C."/>
            <person name="Fauchery L."/>
            <person name="Ihrmark K."/>
            <person name="Kuo A."/>
            <person name="LaButti K."/>
            <person name="Lipzen A."/>
            <person name="Morin E."/>
            <person name="Grigoriev I.V."/>
            <person name="Henrissat B."/>
            <person name="Lindahl B."/>
            <person name="Martin F."/>
        </authorList>
    </citation>
    <scope>NUCLEOTIDE SEQUENCE</scope>
    <source>
        <strain evidence="1">JB14</strain>
    </source>
</reference>
<evidence type="ECO:0000313" key="2">
    <source>
        <dbReference type="Proteomes" id="UP000799118"/>
    </source>
</evidence>
<dbReference type="EMBL" id="ML769890">
    <property type="protein sequence ID" value="KAE9386315.1"/>
    <property type="molecule type" value="Genomic_DNA"/>
</dbReference>
<name>A0A6A4GM32_9AGAR</name>
<gene>
    <name evidence="1" type="ORF">BT96DRAFT_1006195</name>
</gene>
<keyword evidence="2" id="KW-1185">Reference proteome</keyword>
<dbReference type="AlphaFoldDB" id="A0A6A4GM32"/>
<protein>
    <submittedName>
        <fullName evidence="1">Uncharacterized protein</fullName>
    </submittedName>
</protein>
<evidence type="ECO:0000313" key="1">
    <source>
        <dbReference type="EMBL" id="KAE9386315.1"/>
    </source>
</evidence>